<evidence type="ECO:0000313" key="2">
    <source>
        <dbReference type="EMBL" id="ATQ75566.1"/>
    </source>
</evidence>
<dbReference type="Proteomes" id="UP000229897">
    <property type="component" value="Chromosome"/>
</dbReference>
<protein>
    <recommendedName>
        <fullName evidence="1">HTH cro/C1-type domain-containing protein</fullName>
    </recommendedName>
</protein>
<organism evidence="2 3">
    <name type="scientific">Massilia violaceinigra</name>
    <dbReference type="NCBI Taxonomy" id="2045208"/>
    <lineage>
        <taxon>Bacteria</taxon>
        <taxon>Pseudomonadati</taxon>
        <taxon>Pseudomonadota</taxon>
        <taxon>Betaproteobacteria</taxon>
        <taxon>Burkholderiales</taxon>
        <taxon>Oxalobacteraceae</taxon>
        <taxon>Telluria group</taxon>
        <taxon>Massilia</taxon>
    </lineage>
</organism>
<evidence type="ECO:0000313" key="3">
    <source>
        <dbReference type="Proteomes" id="UP000229897"/>
    </source>
</evidence>
<dbReference type="InterPro" id="IPR001387">
    <property type="entry name" value="Cro/C1-type_HTH"/>
</dbReference>
<feature type="domain" description="HTH cro/C1-type" evidence="1">
    <location>
        <begin position="38"/>
        <end position="93"/>
    </location>
</feature>
<evidence type="ECO:0000259" key="1">
    <source>
        <dbReference type="PROSITE" id="PS50943"/>
    </source>
</evidence>
<sequence length="148" mass="16158">MGKSIAELMSALPPERRKTIESKAQKYADNMIAQADSLEVLRKAVGQTQAQIAKTLGIQQNAVSQLEKRTDIYVSTLQRYVNALGMDLEITLLSKEGKRIPLPNFHPWTDMAPADAPALGKLPLKAQKRNAATAKTVAATTTKKKTTV</sequence>
<keyword evidence="3" id="KW-1185">Reference proteome</keyword>
<dbReference type="KEGG" id="mass:CR152_14325"/>
<dbReference type="InterPro" id="IPR039554">
    <property type="entry name" value="HigA2-like_HTH"/>
</dbReference>
<dbReference type="CDD" id="cd00093">
    <property type="entry name" value="HTH_XRE"/>
    <property type="match status" value="1"/>
</dbReference>
<dbReference type="PROSITE" id="PS50943">
    <property type="entry name" value="HTH_CROC1"/>
    <property type="match status" value="1"/>
</dbReference>
<reference evidence="2" key="1">
    <citation type="submission" date="2017-10" db="EMBL/GenBank/DDBJ databases">
        <title>Massilia psychrophilum sp. nov., a novel purple-pigmented bacterium isolated from Tianshan glacier, Xinjiang Municipality, China.</title>
        <authorList>
            <person name="Wang H."/>
        </authorList>
    </citation>
    <scope>NUCLEOTIDE SEQUENCE [LARGE SCALE GENOMIC DNA]</scope>
    <source>
        <strain evidence="2">B2</strain>
    </source>
</reference>
<dbReference type="SUPFAM" id="SSF47413">
    <property type="entry name" value="lambda repressor-like DNA-binding domains"/>
    <property type="match status" value="1"/>
</dbReference>
<accession>A0A2D2DKQ5</accession>
<dbReference type="OrthoDB" id="129597at2"/>
<gene>
    <name evidence="2" type="ORF">CR152_14325</name>
</gene>
<proteinExistence type="predicted"/>
<dbReference type="Pfam" id="PF13744">
    <property type="entry name" value="HTH_37"/>
    <property type="match status" value="1"/>
</dbReference>
<name>A0A2D2DKQ5_9BURK</name>
<dbReference type="AlphaFoldDB" id="A0A2D2DKQ5"/>
<dbReference type="InterPro" id="IPR010982">
    <property type="entry name" value="Lambda_DNA-bd_dom_sf"/>
</dbReference>
<dbReference type="RefSeq" id="WP_099875521.1">
    <property type="nucleotide sequence ID" value="NZ_CP024608.1"/>
</dbReference>
<dbReference type="SMART" id="SM00530">
    <property type="entry name" value="HTH_XRE"/>
    <property type="match status" value="1"/>
</dbReference>
<dbReference type="GO" id="GO:0003677">
    <property type="term" value="F:DNA binding"/>
    <property type="evidence" value="ECO:0007669"/>
    <property type="project" value="InterPro"/>
</dbReference>
<dbReference type="EMBL" id="CP024608">
    <property type="protein sequence ID" value="ATQ75566.1"/>
    <property type="molecule type" value="Genomic_DNA"/>
</dbReference>
<dbReference type="Gene3D" id="1.10.260.40">
    <property type="entry name" value="lambda repressor-like DNA-binding domains"/>
    <property type="match status" value="1"/>
</dbReference>